<keyword evidence="1" id="KW-0812">Transmembrane</keyword>
<dbReference type="SUPFAM" id="SSF103190">
    <property type="entry name" value="Sensory domain-like"/>
    <property type="match status" value="1"/>
</dbReference>
<feature type="domain" description="HAMP" evidence="2">
    <location>
        <begin position="375"/>
        <end position="427"/>
    </location>
</feature>
<name>A0ABR8SC79_9BURK</name>
<dbReference type="InterPro" id="IPR043128">
    <property type="entry name" value="Rev_trsase/Diguanyl_cyclase"/>
</dbReference>
<dbReference type="CDD" id="cd06225">
    <property type="entry name" value="HAMP"/>
    <property type="match status" value="1"/>
</dbReference>
<feature type="transmembrane region" description="Helical" evidence="1">
    <location>
        <begin position="16"/>
        <end position="38"/>
    </location>
</feature>
<dbReference type="SUPFAM" id="SSF55073">
    <property type="entry name" value="Nucleotide cyclase"/>
    <property type="match status" value="1"/>
</dbReference>
<accession>A0ABR8SC79</accession>
<proteinExistence type="predicted"/>
<sequence>MPAVSLQLRSLKLRLLLPYAALIVVLTGVIGGLTYLAGARTVTNLSDNMLKEMAARMRQNIQHHVSGSAAVLEAAFPSGMAAPQDMRTDWLALCNRLWAATTLHPRTNSYVYYGNIAGQGVGLKRQPDGTAELRIRAQGDQHRRYYSLSSIDSTQHYLRTERAMFDPRNRPWFQLASQVDHHTWTSVYIDFGIKDLVLTRARRVLNTHGDFEGVVATDVSLSALNDVVDELARSVKGLAFVVESSGELVAISGMKNVRFTDAGRIERLTTQTGGNALANSIYQQIQSYFNEPVPQTGNTDYLFNVRSLQLKNQNDEPVHVAFVRVTDHAGLDWMAAVAVPRATILADVSRLVELVVVVGVLCLLIALVIGMRLFGRIADDVRSLSNAVKRVGQGDIASSFETNRSDEVGELARNFSHMRQELFTDRVTGVSNRSALQHVLNSLITPPSPSATVTPFALLFLDLNLFKALNDQWGHDNGDRALAEVAQRLRHHVRTDDHVARLGGDEFVVVLRGVDNMEVAETTSAKLVDLISAPLTTLQGIPDGVVVHLGASIGIALYPHDAKDAQSLLKRADQQMYAKKALRPSAHQR</sequence>
<dbReference type="Pfam" id="PF00990">
    <property type="entry name" value="GGDEF"/>
    <property type="match status" value="1"/>
</dbReference>
<feature type="transmembrane region" description="Helical" evidence="1">
    <location>
        <begin position="354"/>
        <end position="374"/>
    </location>
</feature>
<dbReference type="Gene3D" id="3.30.70.270">
    <property type="match status" value="1"/>
</dbReference>
<gene>
    <name evidence="4" type="ORF">H9646_11335</name>
</gene>
<comment type="caution">
    <text evidence="4">The sequence shown here is derived from an EMBL/GenBank/DDBJ whole genome shotgun (WGS) entry which is preliminary data.</text>
</comment>
<dbReference type="PROSITE" id="PS50887">
    <property type="entry name" value="GGDEF"/>
    <property type="match status" value="1"/>
</dbReference>
<dbReference type="PANTHER" id="PTHR46663">
    <property type="entry name" value="DIGUANYLATE CYCLASE DGCT-RELATED"/>
    <property type="match status" value="1"/>
</dbReference>
<keyword evidence="5" id="KW-1185">Reference proteome</keyword>
<reference evidence="4 5" key="1">
    <citation type="submission" date="2020-08" db="EMBL/GenBank/DDBJ databases">
        <title>A Genomic Blueprint of the Chicken Gut Microbiome.</title>
        <authorList>
            <person name="Gilroy R."/>
            <person name="Ravi A."/>
            <person name="Getino M."/>
            <person name="Pursley I."/>
            <person name="Horton D.L."/>
            <person name="Alikhan N.-F."/>
            <person name="Baker D."/>
            <person name="Gharbi K."/>
            <person name="Hall N."/>
            <person name="Watson M."/>
            <person name="Adriaenssens E.M."/>
            <person name="Foster-Nyarko E."/>
            <person name="Jarju S."/>
            <person name="Secka A."/>
            <person name="Antonio M."/>
            <person name="Oren A."/>
            <person name="Chaudhuri R."/>
            <person name="La Ragione R.M."/>
            <person name="Hildebrand F."/>
            <person name="Pallen M.J."/>
        </authorList>
    </citation>
    <scope>NUCLEOTIDE SEQUENCE [LARGE SCALE GENOMIC DNA]</scope>
    <source>
        <strain evidence="4 5">Sa2CVA6</strain>
    </source>
</reference>
<dbReference type="Proteomes" id="UP000634919">
    <property type="component" value="Unassembled WGS sequence"/>
</dbReference>
<dbReference type="SMART" id="SM00267">
    <property type="entry name" value="GGDEF"/>
    <property type="match status" value="1"/>
</dbReference>
<dbReference type="RefSeq" id="WP_191723474.1">
    <property type="nucleotide sequence ID" value="NZ_JACSQK010000005.1"/>
</dbReference>
<dbReference type="CDD" id="cd01949">
    <property type="entry name" value="GGDEF"/>
    <property type="match status" value="1"/>
</dbReference>
<evidence type="ECO:0000259" key="2">
    <source>
        <dbReference type="PROSITE" id="PS50885"/>
    </source>
</evidence>
<dbReference type="Gene3D" id="1.10.8.500">
    <property type="entry name" value="HAMP domain in histidine kinase"/>
    <property type="match status" value="1"/>
</dbReference>
<dbReference type="SMART" id="SM00304">
    <property type="entry name" value="HAMP"/>
    <property type="match status" value="1"/>
</dbReference>
<keyword evidence="1" id="KW-0472">Membrane</keyword>
<dbReference type="InterPro" id="IPR003660">
    <property type="entry name" value="HAMP_dom"/>
</dbReference>
<dbReference type="Gene3D" id="3.30.450.20">
    <property type="entry name" value="PAS domain"/>
    <property type="match status" value="2"/>
</dbReference>
<dbReference type="EMBL" id="JACSQK010000005">
    <property type="protein sequence ID" value="MBD7961081.1"/>
    <property type="molecule type" value="Genomic_DNA"/>
</dbReference>
<dbReference type="SUPFAM" id="SSF158472">
    <property type="entry name" value="HAMP domain-like"/>
    <property type="match status" value="1"/>
</dbReference>
<dbReference type="Pfam" id="PF00672">
    <property type="entry name" value="HAMP"/>
    <property type="match status" value="1"/>
</dbReference>
<evidence type="ECO:0000313" key="4">
    <source>
        <dbReference type="EMBL" id="MBD7961081.1"/>
    </source>
</evidence>
<dbReference type="PANTHER" id="PTHR46663:SF2">
    <property type="entry name" value="GGDEF DOMAIN-CONTAINING PROTEIN"/>
    <property type="match status" value="1"/>
</dbReference>
<protein>
    <submittedName>
        <fullName evidence="4">Diguanylate cyclase</fullName>
    </submittedName>
</protein>
<dbReference type="NCBIfam" id="TIGR00254">
    <property type="entry name" value="GGDEF"/>
    <property type="match status" value="1"/>
</dbReference>
<dbReference type="InterPro" id="IPR029787">
    <property type="entry name" value="Nucleotide_cyclase"/>
</dbReference>
<dbReference type="PROSITE" id="PS50885">
    <property type="entry name" value="HAMP"/>
    <property type="match status" value="1"/>
</dbReference>
<dbReference type="InterPro" id="IPR029151">
    <property type="entry name" value="Sensor-like_sf"/>
</dbReference>
<keyword evidence="1" id="KW-1133">Transmembrane helix</keyword>
<evidence type="ECO:0000259" key="3">
    <source>
        <dbReference type="PROSITE" id="PS50887"/>
    </source>
</evidence>
<dbReference type="InterPro" id="IPR000160">
    <property type="entry name" value="GGDEF_dom"/>
</dbReference>
<evidence type="ECO:0000313" key="5">
    <source>
        <dbReference type="Proteomes" id="UP000634919"/>
    </source>
</evidence>
<feature type="domain" description="GGDEF" evidence="3">
    <location>
        <begin position="454"/>
        <end position="589"/>
    </location>
</feature>
<dbReference type="InterPro" id="IPR052163">
    <property type="entry name" value="DGC-Regulatory_Protein"/>
</dbReference>
<organism evidence="4 5">
    <name type="scientific">Comamonas avium</name>
    <dbReference type="NCBI Taxonomy" id="2762231"/>
    <lineage>
        <taxon>Bacteria</taxon>
        <taxon>Pseudomonadati</taxon>
        <taxon>Pseudomonadota</taxon>
        <taxon>Betaproteobacteria</taxon>
        <taxon>Burkholderiales</taxon>
        <taxon>Comamonadaceae</taxon>
        <taxon>Comamonas</taxon>
    </lineage>
</organism>
<evidence type="ECO:0000256" key="1">
    <source>
        <dbReference type="SAM" id="Phobius"/>
    </source>
</evidence>